<sequence length="106" mass="11541">MTSKGTPNPALHLTPPADSGRIAHPVMAVQVSLLFGGRSRGREWSISHSPCGRVDPHASAPVGIRCFLAVRLAGHGQRLEGCHLRGSVRHCPQREARRCRRISPPR</sequence>
<organism evidence="1 2">
    <name type="scientific">Gemmata obscuriglobus</name>
    <dbReference type="NCBI Taxonomy" id="114"/>
    <lineage>
        <taxon>Bacteria</taxon>
        <taxon>Pseudomonadati</taxon>
        <taxon>Planctomycetota</taxon>
        <taxon>Planctomycetia</taxon>
        <taxon>Gemmatales</taxon>
        <taxon>Gemmataceae</taxon>
        <taxon>Gemmata</taxon>
    </lineage>
</organism>
<proteinExistence type="predicted"/>
<dbReference type="Proteomes" id="UP000245802">
    <property type="component" value="Chromosome"/>
</dbReference>
<evidence type="ECO:0000313" key="2">
    <source>
        <dbReference type="Proteomes" id="UP000245802"/>
    </source>
</evidence>
<name>A0A2Z3H373_9BACT</name>
<reference evidence="1 2" key="1">
    <citation type="submission" date="2018-01" db="EMBL/GenBank/DDBJ databases">
        <title>G. obscuriglobus.</title>
        <authorList>
            <person name="Franke J."/>
            <person name="Blomberg W."/>
            <person name="Selmecki A."/>
        </authorList>
    </citation>
    <scope>NUCLEOTIDE SEQUENCE [LARGE SCALE GENOMIC DNA]</scope>
    <source>
        <strain evidence="1 2">DSM 5831</strain>
    </source>
</reference>
<dbReference type="AlphaFoldDB" id="A0A2Z3H373"/>
<dbReference type="EMBL" id="CP025958">
    <property type="protein sequence ID" value="AWM38167.1"/>
    <property type="molecule type" value="Genomic_DNA"/>
</dbReference>
<evidence type="ECO:0000313" key="1">
    <source>
        <dbReference type="EMBL" id="AWM38167.1"/>
    </source>
</evidence>
<protein>
    <submittedName>
        <fullName evidence="1">Uncharacterized protein</fullName>
    </submittedName>
</protein>
<dbReference type="KEGG" id="gog:C1280_15005"/>
<keyword evidence="2" id="KW-1185">Reference proteome</keyword>
<accession>A0A2Z3H373</accession>
<gene>
    <name evidence="1" type="ORF">C1280_15005</name>
</gene>